<dbReference type="eggNOG" id="ENOG502RNVZ">
    <property type="taxonomic scope" value="Eukaryota"/>
</dbReference>
<dbReference type="AlphaFoldDB" id="V5HXB1"/>
<reference evidence="3" key="1">
    <citation type="journal article" date="2014" name="Genome Announc.">
        <title>Draft genome sequence of the formaldehyde-resistant fungus Byssochlamys spectabilis No. 5 (anamorph Paecilomyces variotii No. 5) (NBRC109023).</title>
        <authorList>
            <person name="Oka T."/>
            <person name="Ekino K."/>
            <person name="Fukuda K."/>
            <person name="Nomura Y."/>
        </authorList>
    </citation>
    <scope>NUCLEOTIDE SEQUENCE [LARGE SCALE GENOMIC DNA]</scope>
    <source>
        <strain evidence="3">No. 5 / NBRC 109023</strain>
    </source>
</reference>
<feature type="compositionally biased region" description="Basic and acidic residues" evidence="1">
    <location>
        <begin position="1"/>
        <end position="36"/>
    </location>
</feature>
<feature type="region of interest" description="Disordered" evidence="1">
    <location>
        <begin position="1"/>
        <end position="64"/>
    </location>
</feature>
<dbReference type="EMBL" id="BAUL01000093">
    <property type="protein sequence ID" value="GAD94515.1"/>
    <property type="molecule type" value="Genomic_DNA"/>
</dbReference>
<proteinExistence type="predicted"/>
<evidence type="ECO:0000256" key="1">
    <source>
        <dbReference type="SAM" id="MobiDB-lite"/>
    </source>
</evidence>
<dbReference type="Proteomes" id="UP000018001">
    <property type="component" value="Unassembled WGS sequence"/>
</dbReference>
<organism evidence="2 3">
    <name type="scientific">Byssochlamys spectabilis (strain No. 5 / NBRC 109023)</name>
    <name type="common">Paecilomyces variotii</name>
    <dbReference type="NCBI Taxonomy" id="1356009"/>
    <lineage>
        <taxon>Eukaryota</taxon>
        <taxon>Fungi</taxon>
        <taxon>Dikarya</taxon>
        <taxon>Ascomycota</taxon>
        <taxon>Pezizomycotina</taxon>
        <taxon>Eurotiomycetes</taxon>
        <taxon>Eurotiomycetidae</taxon>
        <taxon>Eurotiales</taxon>
        <taxon>Thermoascaceae</taxon>
        <taxon>Paecilomyces</taxon>
    </lineage>
</organism>
<keyword evidence="3" id="KW-1185">Reference proteome</keyword>
<protein>
    <submittedName>
        <fullName evidence="2">Uncharacterized protein</fullName>
    </submittedName>
</protein>
<dbReference type="InParanoid" id="V5HXB1"/>
<evidence type="ECO:0000313" key="2">
    <source>
        <dbReference type="EMBL" id="GAD94515.1"/>
    </source>
</evidence>
<evidence type="ECO:0000313" key="3">
    <source>
        <dbReference type="Proteomes" id="UP000018001"/>
    </source>
</evidence>
<sequence>MEAAEKDPSEHTLTADDASDRTVVLSKDEAKEDNHTIPDAVDNVPSPSNHDNMGSKEDDESEAFPDYNESCGQFDRGDMSMLLLVKEQEEAYNLALSKVGEEILRYRHVDTRIDTVASRMSDSNQGLIHAQEHPFAVRHWSPQPNEAVETADNSDETRGVYDELREALVHPGLKESTREYFIAMTEMVLSINVLLFPTPTIPAYPTEHLTDLKLVRATNIALHLTEYLLVMKKQLKAHIENVRKVDRSLFRDTRDGRIPTPVMLSHVINVVRKYLNPPDQLEKNLLSLFFELYDTYVYSAFLNMRPLLQTEIDLADEKRELARVLVSLWDVINQDMGKFTEYENRANAIKHRYIDVYSEKLKAESSEMWQEFWVKQRARDGFQVTVPGAGAQLAGSELFIIPGEFI</sequence>
<dbReference type="HOGENOM" id="CLU_677916_0_0_1"/>
<accession>V5HXB1</accession>
<comment type="caution">
    <text evidence="2">The sequence shown here is derived from an EMBL/GenBank/DDBJ whole genome shotgun (WGS) entry which is preliminary data.</text>
</comment>
<gene>
    <name evidence="2" type="ORF">PVAR5_3141</name>
</gene>
<name>V5HXB1_BYSSN</name>
<dbReference type="OrthoDB" id="4497052at2759"/>